<protein>
    <recommendedName>
        <fullName evidence="3">Transposase</fullName>
    </recommendedName>
</protein>
<dbReference type="EMBL" id="PEWZ01000085">
    <property type="protein sequence ID" value="PIU34877.1"/>
    <property type="molecule type" value="Genomic_DNA"/>
</dbReference>
<name>A0A2M6YRE6_9BACT</name>
<reference evidence="2" key="1">
    <citation type="submission" date="2017-09" db="EMBL/GenBank/DDBJ databases">
        <title>Depth-based differentiation of microbial function through sediment-hosted aquifers and enrichment of novel symbionts in the deep terrestrial subsurface.</title>
        <authorList>
            <person name="Probst A.J."/>
            <person name="Ladd B."/>
            <person name="Jarett J.K."/>
            <person name="Geller-Mcgrath D.E."/>
            <person name="Sieber C.M.K."/>
            <person name="Emerson J.B."/>
            <person name="Anantharaman K."/>
            <person name="Thomas B.C."/>
            <person name="Malmstrom R."/>
            <person name="Stieglmeier M."/>
            <person name="Klingl A."/>
            <person name="Woyke T."/>
            <person name="Ryan C.M."/>
            <person name="Banfield J.F."/>
        </authorList>
    </citation>
    <scope>NUCLEOTIDE SEQUENCE [LARGE SCALE GENOMIC DNA]</scope>
</reference>
<dbReference type="Proteomes" id="UP000229502">
    <property type="component" value="Unassembled WGS sequence"/>
</dbReference>
<evidence type="ECO:0000313" key="2">
    <source>
        <dbReference type="Proteomes" id="UP000229502"/>
    </source>
</evidence>
<dbReference type="GO" id="GO:0003677">
    <property type="term" value="F:DNA binding"/>
    <property type="evidence" value="ECO:0007669"/>
    <property type="project" value="InterPro"/>
</dbReference>
<sequence length="87" mass="9750">MSGFKRIPQEIKDQIMVRVKEGVPVSQLSNEHGVSIKSIYTWIAKESGKTPGTLQVARLKREKEDLLRLVGALTLKLSRGEKNKTGF</sequence>
<dbReference type="AlphaFoldDB" id="A0A2M6YRE6"/>
<dbReference type="Pfam" id="PF01527">
    <property type="entry name" value="HTH_Tnp_1"/>
    <property type="match status" value="1"/>
</dbReference>
<dbReference type="InterPro" id="IPR002514">
    <property type="entry name" value="Transposase_8"/>
</dbReference>
<proteinExistence type="predicted"/>
<organism evidence="1 2">
    <name type="scientific">Candidatus Shapirobacteria bacterium CG07_land_8_20_14_0_80_39_18</name>
    <dbReference type="NCBI Taxonomy" id="1974882"/>
    <lineage>
        <taxon>Bacteria</taxon>
        <taxon>Candidatus Shapironibacteriota</taxon>
    </lineage>
</organism>
<accession>A0A2M6YRE6</accession>
<evidence type="ECO:0000313" key="1">
    <source>
        <dbReference type="EMBL" id="PIU34877.1"/>
    </source>
</evidence>
<gene>
    <name evidence="1" type="ORF">COT03_01735</name>
</gene>
<dbReference type="SUPFAM" id="SSF46689">
    <property type="entry name" value="Homeodomain-like"/>
    <property type="match status" value="1"/>
</dbReference>
<dbReference type="InterPro" id="IPR009057">
    <property type="entry name" value="Homeodomain-like_sf"/>
</dbReference>
<evidence type="ECO:0008006" key="3">
    <source>
        <dbReference type="Google" id="ProtNLM"/>
    </source>
</evidence>
<dbReference type="GO" id="GO:0004803">
    <property type="term" value="F:transposase activity"/>
    <property type="evidence" value="ECO:0007669"/>
    <property type="project" value="InterPro"/>
</dbReference>
<dbReference type="GO" id="GO:0006313">
    <property type="term" value="P:DNA transposition"/>
    <property type="evidence" value="ECO:0007669"/>
    <property type="project" value="InterPro"/>
</dbReference>
<comment type="caution">
    <text evidence="1">The sequence shown here is derived from an EMBL/GenBank/DDBJ whole genome shotgun (WGS) entry which is preliminary data.</text>
</comment>